<evidence type="ECO:0000313" key="1">
    <source>
        <dbReference type="EMBL" id="MFD2890853.1"/>
    </source>
</evidence>
<name>A0ABW5YIM6_9FLAO</name>
<accession>A0ABW5YIM6</accession>
<sequence length="292" mass="34310">MIKNELWYLLIDGQQDAESGIVGNFYAYGNHLGDALDKTIKASNDYKFTNHNLTEASLLDNFDVIENNKELVKIADNVYMRPTTYTFPFDDPDKEFIPPIGIVKSVFEGEYEYDLIKENFVAYGADDNGIFEFELVLTKQNLIDTFIKTIEFLPTIDGFWIYLKNYWESDLTELWVAKHFTDMHMVIDFLKSQKKNTLENGYLDIVVHSLTGETNLTLDDHKKIQLHTKDEGVFNDFIGNIIELGYEQARDFYNLEFGYHHFHYRLVDSLTRTEFKQMLTDNKFELVDKWEE</sequence>
<keyword evidence="2" id="KW-1185">Reference proteome</keyword>
<comment type="caution">
    <text evidence="1">The sequence shown here is derived from an EMBL/GenBank/DDBJ whole genome shotgun (WGS) entry which is preliminary data.</text>
</comment>
<dbReference type="Proteomes" id="UP001597534">
    <property type="component" value="Unassembled WGS sequence"/>
</dbReference>
<organism evidence="1 2">
    <name type="scientific">Flavobacterium chuncheonense</name>
    <dbReference type="NCBI Taxonomy" id="2026653"/>
    <lineage>
        <taxon>Bacteria</taxon>
        <taxon>Pseudomonadati</taxon>
        <taxon>Bacteroidota</taxon>
        <taxon>Flavobacteriia</taxon>
        <taxon>Flavobacteriales</taxon>
        <taxon>Flavobacteriaceae</taxon>
        <taxon>Flavobacterium</taxon>
    </lineage>
</organism>
<dbReference type="RefSeq" id="WP_379810365.1">
    <property type="nucleotide sequence ID" value="NZ_JBHUPC010000010.1"/>
</dbReference>
<dbReference type="EMBL" id="JBHUPC010000010">
    <property type="protein sequence ID" value="MFD2890853.1"/>
    <property type="molecule type" value="Genomic_DNA"/>
</dbReference>
<reference evidence="2" key="1">
    <citation type="journal article" date="2019" name="Int. J. Syst. Evol. Microbiol.">
        <title>The Global Catalogue of Microorganisms (GCM) 10K type strain sequencing project: providing services to taxonomists for standard genome sequencing and annotation.</title>
        <authorList>
            <consortium name="The Broad Institute Genomics Platform"/>
            <consortium name="The Broad Institute Genome Sequencing Center for Infectious Disease"/>
            <person name="Wu L."/>
            <person name="Ma J."/>
        </authorList>
    </citation>
    <scope>NUCLEOTIDE SEQUENCE [LARGE SCALE GENOMIC DNA]</scope>
    <source>
        <strain evidence="2">KCTC 22671</strain>
    </source>
</reference>
<proteinExistence type="predicted"/>
<gene>
    <name evidence="1" type="ORF">ACFS5J_02370</name>
</gene>
<evidence type="ECO:0000313" key="2">
    <source>
        <dbReference type="Proteomes" id="UP001597534"/>
    </source>
</evidence>
<protein>
    <submittedName>
        <fullName evidence="1">Uncharacterized protein</fullName>
    </submittedName>
</protein>